<accession>A0A917HN02</accession>
<keyword evidence="1" id="KW-1133">Transmembrane helix</keyword>
<sequence length="156" mass="17898">MGEKEKEIFRKLAKYAALFMAIMYFLIALSQLFALHSSGYSFELNENHDKLFIHERFSDEDTTVPVSDQNVGKLLYILNTEQLLENDWELGSALVSLLIVCLVFFKKSKIPIISNSKVSVPLFLILLLVIIIVQLSHFGSEIQELQHHLTQLRMEG</sequence>
<proteinExistence type="predicted"/>
<protein>
    <submittedName>
        <fullName evidence="2">Uncharacterized protein</fullName>
    </submittedName>
</protein>
<feature type="transmembrane region" description="Helical" evidence="1">
    <location>
        <begin position="118"/>
        <end position="139"/>
    </location>
</feature>
<keyword evidence="3" id="KW-1185">Reference proteome</keyword>
<comment type="caution">
    <text evidence="2">The sequence shown here is derived from an EMBL/GenBank/DDBJ whole genome shotgun (WGS) entry which is preliminary data.</text>
</comment>
<feature type="transmembrane region" description="Helical" evidence="1">
    <location>
        <begin position="12"/>
        <end position="34"/>
    </location>
</feature>
<organism evidence="2 3">
    <name type="scientific">Virgibacillus oceani</name>
    <dbReference type="NCBI Taxonomy" id="1479511"/>
    <lineage>
        <taxon>Bacteria</taxon>
        <taxon>Bacillati</taxon>
        <taxon>Bacillota</taxon>
        <taxon>Bacilli</taxon>
        <taxon>Bacillales</taxon>
        <taxon>Bacillaceae</taxon>
        <taxon>Virgibacillus</taxon>
    </lineage>
</organism>
<name>A0A917HN02_9BACI</name>
<feature type="transmembrane region" description="Helical" evidence="1">
    <location>
        <begin position="88"/>
        <end position="106"/>
    </location>
</feature>
<evidence type="ECO:0000256" key="1">
    <source>
        <dbReference type="SAM" id="Phobius"/>
    </source>
</evidence>
<dbReference type="EMBL" id="BMFR01000016">
    <property type="protein sequence ID" value="GGG83648.1"/>
    <property type="molecule type" value="Genomic_DNA"/>
</dbReference>
<reference evidence="2" key="2">
    <citation type="submission" date="2020-09" db="EMBL/GenBank/DDBJ databases">
        <authorList>
            <person name="Sun Q."/>
            <person name="Zhou Y."/>
        </authorList>
    </citation>
    <scope>NUCLEOTIDE SEQUENCE</scope>
    <source>
        <strain evidence="2">CGMCC 1.12754</strain>
    </source>
</reference>
<dbReference type="Proteomes" id="UP000622860">
    <property type="component" value="Unassembled WGS sequence"/>
</dbReference>
<keyword evidence="1" id="KW-0472">Membrane</keyword>
<dbReference type="AlphaFoldDB" id="A0A917HN02"/>
<evidence type="ECO:0000313" key="3">
    <source>
        <dbReference type="Proteomes" id="UP000622860"/>
    </source>
</evidence>
<reference evidence="2" key="1">
    <citation type="journal article" date="2014" name="Int. J. Syst. Evol. Microbiol.">
        <title>Complete genome sequence of Corynebacterium casei LMG S-19264T (=DSM 44701T), isolated from a smear-ripened cheese.</title>
        <authorList>
            <consortium name="US DOE Joint Genome Institute (JGI-PGF)"/>
            <person name="Walter F."/>
            <person name="Albersmeier A."/>
            <person name="Kalinowski J."/>
            <person name="Ruckert C."/>
        </authorList>
    </citation>
    <scope>NUCLEOTIDE SEQUENCE</scope>
    <source>
        <strain evidence="2">CGMCC 1.12754</strain>
    </source>
</reference>
<keyword evidence="1" id="KW-0812">Transmembrane</keyword>
<gene>
    <name evidence="2" type="ORF">GCM10011398_31520</name>
</gene>
<evidence type="ECO:0000313" key="2">
    <source>
        <dbReference type="EMBL" id="GGG83648.1"/>
    </source>
</evidence>